<protein>
    <submittedName>
        <fullName evidence="1">Uncharacterized protein</fullName>
    </submittedName>
</protein>
<evidence type="ECO:0000313" key="2">
    <source>
        <dbReference type="Proteomes" id="UP001178888"/>
    </source>
</evidence>
<proteinExistence type="predicted"/>
<keyword evidence="2" id="KW-1185">Reference proteome</keyword>
<dbReference type="AlphaFoldDB" id="A0AA90TRR6"/>
<dbReference type="RefSeq" id="WP_268884067.1">
    <property type="nucleotide sequence ID" value="NZ_JARMCE010000013.1"/>
</dbReference>
<evidence type="ECO:0000313" key="1">
    <source>
        <dbReference type="EMBL" id="MDQ6600151.1"/>
    </source>
</evidence>
<reference evidence="1" key="1">
    <citation type="submission" date="2023-08" db="EMBL/GenBank/DDBJ databases">
        <title>Nitrogen cycling bacteria in agricultural field soils.</title>
        <authorList>
            <person name="Jang J."/>
        </authorList>
    </citation>
    <scope>NUCLEOTIDE SEQUENCE</scope>
    <source>
        <strain evidence="1">PS3-36</strain>
    </source>
</reference>
<organism evidence="1 2">
    <name type="scientific">Bacillus salipaludis</name>
    <dbReference type="NCBI Taxonomy" id="2547811"/>
    <lineage>
        <taxon>Bacteria</taxon>
        <taxon>Bacillati</taxon>
        <taxon>Bacillota</taxon>
        <taxon>Bacilli</taxon>
        <taxon>Bacillales</taxon>
        <taxon>Bacillaceae</taxon>
        <taxon>Bacillus</taxon>
    </lineage>
</organism>
<sequence>MSYSIDPDPSRRGEVNVIFELIELVSTRISALEKVVGFLKNE</sequence>
<dbReference type="Proteomes" id="UP001178888">
    <property type="component" value="Unassembled WGS sequence"/>
</dbReference>
<accession>A0AA90TRR6</accession>
<gene>
    <name evidence="1" type="ORF">RCG21_28165</name>
</gene>
<comment type="caution">
    <text evidence="1">The sequence shown here is derived from an EMBL/GenBank/DDBJ whole genome shotgun (WGS) entry which is preliminary data.</text>
</comment>
<dbReference type="EMBL" id="JAVGVR010000001">
    <property type="protein sequence ID" value="MDQ6600151.1"/>
    <property type="molecule type" value="Genomic_DNA"/>
</dbReference>
<name>A0AA90TRR6_9BACI</name>